<feature type="compositionally biased region" description="Polar residues" evidence="2">
    <location>
        <begin position="462"/>
        <end position="477"/>
    </location>
</feature>
<feature type="region of interest" description="Disordered" evidence="2">
    <location>
        <begin position="1"/>
        <end position="60"/>
    </location>
</feature>
<dbReference type="AlphaFoldDB" id="A0A1L7UDN1"/>
<organism evidence="3 4">
    <name type="scientific">Fusarium mangiferae</name>
    <name type="common">Mango malformation disease fungus</name>
    <dbReference type="NCBI Taxonomy" id="192010"/>
    <lineage>
        <taxon>Eukaryota</taxon>
        <taxon>Fungi</taxon>
        <taxon>Dikarya</taxon>
        <taxon>Ascomycota</taxon>
        <taxon>Pezizomycotina</taxon>
        <taxon>Sordariomycetes</taxon>
        <taxon>Hypocreomycetidae</taxon>
        <taxon>Hypocreales</taxon>
        <taxon>Nectriaceae</taxon>
        <taxon>Fusarium</taxon>
        <taxon>Fusarium fujikuroi species complex</taxon>
    </lineage>
</organism>
<feature type="compositionally biased region" description="Polar residues" evidence="2">
    <location>
        <begin position="130"/>
        <end position="145"/>
    </location>
</feature>
<evidence type="ECO:0000313" key="3">
    <source>
        <dbReference type="EMBL" id="CVL08784.1"/>
    </source>
</evidence>
<dbReference type="GeneID" id="65093889"/>
<evidence type="ECO:0000256" key="1">
    <source>
        <dbReference type="SAM" id="Coils"/>
    </source>
</evidence>
<dbReference type="EMBL" id="FCQH01000026">
    <property type="protein sequence ID" value="CVL08784.1"/>
    <property type="molecule type" value="Genomic_DNA"/>
</dbReference>
<name>A0A1L7UDN1_FUSMA</name>
<evidence type="ECO:0000256" key="2">
    <source>
        <dbReference type="SAM" id="MobiDB-lite"/>
    </source>
</evidence>
<keyword evidence="1" id="KW-0175">Coiled coil</keyword>
<evidence type="ECO:0000313" key="4">
    <source>
        <dbReference type="Proteomes" id="UP000184255"/>
    </source>
</evidence>
<feature type="coiled-coil region" evidence="1">
    <location>
        <begin position="516"/>
        <end position="571"/>
    </location>
</feature>
<comment type="caution">
    <text evidence="3">The sequence shown here is derived from an EMBL/GenBank/DDBJ whole genome shotgun (WGS) entry which is preliminary data.</text>
</comment>
<sequence>MPPKRSGKARKRPQTEASRSPSPSRPAKHLKLAASPPPSPEDKKTRKSNKPDEGCPGWWPPDYAPAGKLLPANKAGMRKVIKAFQDANRDPTELWSEGGLMAQLVRQDPLGRIHQRIFDKIDFENLVPRTPSQTQREQTPSSENGPATVDREDTEPTPEPIAESTIIAESSVLEATESINRQPQTTDMAKPVSATIDTLRNGDALDSQDMTRCANLFPRPSDWYIFPPGSSFTDVDKIHAQHPALKARHIAFFVFSQEEDQWALCHLDVGKTTLVHHLTNHLTKMPAEELVDWLRSQRKLNMKGMMFVKQPGPIHIDSPSGGIYSLVFLKCLMAKERVPRFVDIATARMKFIKMTGPADADENMATKYLTSVRDVGLGEDTILTGTPKYRAVPVDPPLQASSSKSNPTESSTHEAQELTMASPRLTAKKSEQIVLISSSESSPESIPDEPEFGEPTDDEAVNTKSTDNARASETDTPPSNPDDPLTLVQSLEMNFTAFLNQRRKLDACVNAEKSRAQKNDETIAELKKARQELIEKHGRGTYELRRKVSELETHLEAAKRALETAERAEKESDVSLAELGDKIRGEERCKAKAVERIKQWEATLAKTAFQSM</sequence>
<feature type="compositionally biased region" description="Low complexity" evidence="2">
    <location>
        <begin position="432"/>
        <end position="445"/>
    </location>
</feature>
<dbReference type="VEuPathDB" id="FungiDB:FMAN_14644"/>
<dbReference type="RefSeq" id="XP_041691289.1">
    <property type="nucleotide sequence ID" value="XM_041825961.1"/>
</dbReference>
<protein>
    <submittedName>
        <fullName evidence="3">Uncharacterized protein</fullName>
    </submittedName>
</protein>
<accession>A0A1L7UDN1</accession>
<feature type="region of interest" description="Disordered" evidence="2">
    <location>
        <begin position="124"/>
        <end position="162"/>
    </location>
</feature>
<reference evidence="4" key="1">
    <citation type="journal article" date="2016" name="Genome Biol. Evol.">
        <title>Comparative 'omics' of the Fusarium fujikuroi species complex highlights differences in genetic potential and metabolite synthesis.</title>
        <authorList>
            <person name="Niehaus E.-M."/>
            <person name="Muensterkoetter M."/>
            <person name="Proctor R.H."/>
            <person name="Brown D.W."/>
            <person name="Sharon A."/>
            <person name="Idan Y."/>
            <person name="Oren-Young L."/>
            <person name="Sieber C.M."/>
            <person name="Novak O."/>
            <person name="Pencik A."/>
            <person name="Tarkowska D."/>
            <person name="Hromadova K."/>
            <person name="Freeman S."/>
            <person name="Maymon M."/>
            <person name="Elazar M."/>
            <person name="Youssef S.A."/>
            <person name="El-Shabrawy E.S.M."/>
            <person name="Shalaby A.B.A."/>
            <person name="Houterman P."/>
            <person name="Brock N.L."/>
            <person name="Burkhardt I."/>
            <person name="Tsavkelova E.A."/>
            <person name="Dickschat J.S."/>
            <person name="Galuszka P."/>
            <person name="Gueldener U."/>
            <person name="Tudzynski B."/>
        </authorList>
    </citation>
    <scope>NUCLEOTIDE SEQUENCE [LARGE SCALE GENOMIC DNA]</scope>
    <source>
        <strain evidence="4">MRC7560</strain>
    </source>
</reference>
<feature type="region of interest" description="Disordered" evidence="2">
    <location>
        <begin position="387"/>
        <end position="485"/>
    </location>
</feature>
<dbReference type="Proteomes" id="UP000184255">
    <property type="component" value="Unassembled WGS sequence"/>
</dbReference>
<feature type="compositionally biased region" description="Low complexity" evidence="2">
    <location>
        <begin position="401"/>
        <end position="410"/>
    </location>
</feature>
<feature type="compositionally biased region" description="Acidic residues" evidence="2">
    <location>
        <begin position="446"/>
        <end position="460"/>
    </location>
</feature>
<proteinExistence type="predicted"/>
<gene>
    <name evidence="3" type="ORF">FMAN_14644</name>
</gene>
<feature type="compositionally biased region" description="Basic and acidic residues" evidence="2">
    <location>
        <begin position="40"/>
        <end position="53"/>
    </location>
</feature>
<feature type="compositionally biased region" description="Basic residues" evidence="2">
    <location>
        <begin position="1"/>
        <end position="12"/>
    </location>
</feature>
<keyword evidence="4" id="KW-1185">Reference proteome</keyword>